<dbReference type="Gene3D" id="1.20.81.30">
    <property type="entry name" value="Type II secretion system (T2SS), domain F"/>
    <property type="match status" value="2"/>
</dbReference>
<protein>
    <submittedName>
        <fullName evidence="9">Competence type IV pilus assembly protein ComGB</fullName>
    </submittedName>
</protein>
<proteinExistence type="inferred from homology"/>
<gene>
    <name evidence="9" type="primary">comGB</name>
    <name evidence="9" type="ORF">ACFPOH_00370</name>
</gene>
<dbReference type="PANTHER" id="PTHR30012:SF0">
    <property type="entry name" value="TYPE II SECRETION SYSTEM PROTEIN F-RELATED"/>
    <property type="match status" value="1"/>
</dbReference>
<keyword evidence="3" id="KW-1003">Cell membrane</keyword>
<feature type="transmembrane region" description="Helical" evidence="7">
    <location>
        <begin position="328"/>
        <end position="349"/>
    </location>
</feature>
<keyword evidence="5 7" id="KW-1133">Transmembrane helix</keyword>
<keyword evidence="4 7" id="KW-0812">Transmembrane</keyword>
<dbReference type="InterPro" id="IPR003004">
    <property type="entry name" value="GspF/PilC"/>
</dbReference>
<feature type="transmembrane region" description="Helical" evidence="7">
    <location>
        <begin position="176"/>
        <end position="195"/>
    </location>
</feature>
<sequence>MLHQIGKSVDFPFFKNRKDKVRNVPSLLKRIGTLMKEGYTFSDALFMLLPYHVDDPEKWNGMMQQQFNSGSRVSDILKYFPIPKHFLLLTNIAEEKGELAESLHHISGQMEFQREMARKVAKLLAYPVFLITILAIVFVIFRNYFLPNMQQIATSTNSAGIASLKLAMVLLHFPDFLIAATVVGVVSTIGMIHYIRKRDIAEQLNMLLKIPVVNYVYKLHLTRQFSHLLGSLLLSGISLQHALSILEEQEMSRHVSYVAALLKHRVIFGDSLGEAVKILGLFTPKFDEFIKHGERSGHLGREMLIFSELLDGKIQSMLKTCMATIQPLFFILIALCIVAAYISMLLPVYDLVEIM</sequence>
<reference evidence="10" key="1">
    <citation type="journal article" date="2019" name="Int. J. Syst. Evol. Microbiol.">
        <title>The Global Catalogue of Microorganisms (GCM) 10K type strain sequencing project: providing services to taxonomists for standard genome sequencing and annotation.</title>
        <authorList>
            <consortium name="The Broad Institute Genomics Platform"/>
            <consortium name="The Broad Institute Genome Sequencing Center for Infectious Disease"/>
            <person name="Wu L."/>
            <person name="Ma J."/>
        </authorList>
    </citation>
    <scope>NUCLEOTIDE SEQUENCE [LARGE SCALE GENOMIC DNA]</scope>
    <source>
        <strain evidence="10">CCUG 56331</strain>
    </source>
</reference>
<dbReference type="InterPro" id="IPR042094">
    <property type="entry name" value="T2SS_GspF_sf"/>
</dbReference>
<feature type="transmembrane region" description="Helical" evidence="7">
    <location>
        <begin position="123"/>
        <end position="141"/>
    </location>
</feature>
<dbReference type="InterPro" id="IPR018076">
    <property type="entry name" value="T2SS_GspF_dom"/>
</dbReference>
<evidence type="ECO:0000313" key="9">
    <source>
        <dbReference type="EMBL" id="MFC5540250.1"/>
    </source>
</evidence>
<evidence type="ECO:0000259" key="8">
    <source>
        <dbReference type="Pfam" id="PF00482"/>
    </source>
</evidence>
<evidence type="ECO:0000256" key="6">
    <source>
        <dbReference type="ARBA" id="ARBA00023136"/>
    </source>
</evidence>
<evidence type="ECO:0000256" key="1">
    <source>
        <dbReference type="ARBA" id="ARBA00004651"/>
    </source>
</evidence>
<dbReference type="InterPro" id="IPR047692">
    <property type="entry name" value="T4P_ComGB"/>
</dbReference>
<dbReference type="NCBIfam" id="NF041012">
    <property type="entry name" value="T4P_ComGB"/>
    <property type="match status" value="1"/>
</dbReference>
<dbReference type="Pfam" id="PF00482">
    <property type="entry name" value="T2SSF"/>
    <property type="match status" value="2"/>
</dbReference>
<feature type="domain" description="Type II secretion system protein GspF" evidence="8">
    <location>
        <begin position="34"/>
        <end position="147"/>
    </location>
</feature>
<accession>A0ABW0RA41</accession>
<evidence type="ECO:0000256" key="4">
    <source>
        <dbReference type="ARBA" id="ARBA00022692"/>
    </source>
</evidence>
<evidence type="ECO:0000256" key="3">
    <source>
        <dbReference type="ARBA" id="ARBA00022475"/>
    </source>
</evidence>
<dbReference type="PANTHER" id="PTHR30012">
    <property type="entry name" value="GENERAL SECRETION PATHWAY PROTEIN"/>
    <property type="match status" value="1"/>
</dbReference>
<comment type="caution">
    <text evidence="9">The sequence shown here is derived from an EMBL/GenBank/DDBJ whole genome shotgun (WGS) entry which is preliminary data.</text>
</comment>
<name>A0ABW0RA41_9BACL</name>
<dbReference type="EMBL" id="JBHSNQ010000009">
    <property type="protein sequence ID" value="MFC5540250.1"/>
    <property type="molecule type" value="Genomic_DNA"/>
</dbReference>
<evidence type="ECO:0000256" key="7">
    <source>
        <dbReference type="SAM" id="Phobius"/>
    </source>
</evidence>
<evidence type="ECO:0000256" key="2">
    <source>
        <dbReference type="ARBA" id="ARBA00005745"/>
    </source>
</evidence>
<organism evidence="9 10">
    <name type="scientific">Ureibacillus suwonensis</name>
    <dbReference type="NCBI Taxonomy" id="313007"/>
    <lineage>
        <taxon>Bacteria</taxon>
        <taxon>Bacillati</taxon>
        <taxon>Bacillota</taxon>
        <taxon>Bacilli</taxon>
        <taxon>Bacillales</taxon>
        <taxon>Caryophanaceae</taxon>
        <taxon>Ureibacillus</taxon>
    </lineage>
</organism>
<evidence type="ECO:0000256" key="5">
    <source>
        <dbReference type="ARBA" id="ARBA00022989"/>
    </source>
</evidence>
<dbReference type="RefSeq" id="WP_342469565.1">
    <property type="nucleotide sequence ID" value="NZ_JBHSNQ010000009.1"/>
</dbReference>
<comment type="subcellular location">
    <subcellularLocation>
        <location evidence="1">Cell membrane</location>
        <topology evidence="1">Multi-pass membrane protein</topology>
    </subcellularLocation>
</comment>
<evidence type="ECO:0000313" key="10">
    <source>
        <dbReference type="Proteomes" id="UP001595978"/>
    </source>
</evidence>
<comment type="similarity">
    <text evidence="2">Belongs to the GSP F family.</text>
</comment>
<dbReference type="Proteomes" id="UP001595978">
    <property type="component" value="Unassembled WGS sequence"/>
</dbReference>
<dbReference type="PRINTS" id="PR00812">
    <property type="entry name" value="BCTERIALGSPF"/>
</dbReference>
<keyword evidence="10" id="KW-1185">Reference proteome</keyword>
<feature type="domain" description="Type II secretion system protein GspF" evidence="8">
    <location>
        <begin position="225"/>
        <end position="347"/>
    </location>
</feature>
<keyword evidence="6 7" id="KW-0472">Membrane</keyword>